<comment type="caution">
    <text evidence="17">The sequence shown here is derived from an EMBL/GenBank/DDBJ whole genome shotgun (WGS) entry which is preliminary data.</text>
</comment>
<dbReference type="Gene3D" id="1.10.287.130">
    <property type="match status" value="1"/>
</dbReference>
<dbReference type="SMART" id="SM00387">
    <property type="entry name" value="HATPase_c"/>
    <property type="match status" value="1"/>
</dbReference>
<evidence type="ECO:0000256" key="7">
    <source>
        <dbReference type="ARBA" id="ARBA00022692"/>
    </source>
</evidence>
<keyword evidence="12 14" id="KW-0902">Two-component regulatory system</keyword>
<comment type="catalytic activity">
    <reaction evidence="1 14">
        <text>ATP + protein L-histidine = ADP + protein N-phospho-L-histidine.</text>
        <dbReference type="EC" id="2.7.13.3"/>
    </reaction>
</comment>
<evidence type="ECO:0000259" key="15">
    <source>
        <dbReference type="PROSITE" id="PS50109"/>
    </source>
</evidence>
<comment type="subcellular location">
    <subcellularLocation>
        <location evidence="2">Cell inner membrane</location>
        <topology evidence="2">Multi-pass membrane protein</topology>
    </subcellularLocation>
</comment>
<evidence type="ECO:0000256" key="12">
    <source>
        <dbReference type="ARBA" id="ARBA00023012"/>
    </source>
</evidence>
<keyword evidence="6 14" id="KW-0808">Transferase</keyword>
<dbReference type="Pfam" id="PF21085">
    <property type="entry name" value="CusS"/>
    <property type="match status" value="1"/>
</dbReference>
<dbReference type="InterPro" id="IPR003594">
    <property type="entry name" value="HATPase_dom"/>
</dbReference>
<feature type="transmembrane region" description="Helical" evidence="14">
    <location>
        <begin position="12"/>
        <end position="31"/>
    </location>
</feature>
<evidence type="ECO:0000313" key="18">
    <source>
        <dbReference type="Proteomes" id="UP001208074"/>
    </source>
</evidence>
<dbReference type="Proteomes" id="UP001208074">
    <property type="component" value="Unassembled WGS sequence"/>
</dbReference>
<dbReference type="AlphaFoldDB" id="A0AAW5W0I8"/>
<comment type="function">
    <text evidence="14">Member of a two-component regulatory system.</text>
</comment>
<dbReference type="Pfam" id="PF00512">
    <property type="entry name" value="HisKA"/>
    <property type="match status" value="1"/>
</dbReference>
<dbReference type="FunFam" id="3.30.565.10:FF:000006">
    <property type="entry name" value="Sensor histidine kinase WalK"/>
    <property type="match status" value="1"/>
</dbReference>
<evidence type="ECO:0000256" key="10">
    <source>
        <dbReference type="ARBA" id="ARBA00022840"/>
    </source>
</evidence>
<name>A0AAW5W0I8_9BURK</name>
<dbReference type="PANTHER" id="PTHR45436">
    <property type="entry name" value="SENSOR HISTIDINE KINASE YKOH"/>
    <property type="match status" value="1"/>
</dbReference>
<dbReference type="SUPFAM" id="SSF55874">
    <property type="entry name" value="ATPase domain of HSP90 chaperone/DNA topoisomerase II/histidine kinase"/>
    <property type="match status" value="1"/>
</dbReference>
<accession>A0AAW5W0I8</accession>
<keyword evidence="9 14" id="KW-0418">Kinase</keyword>
<dbReference type="Gene3D" id="6.10.340.10">
    <property type="match status" value="1"/>
</dbReference>
<gene>
    <name evidence="17" type="ORF">OSH02_10660</name>
</gene>
<dbReference type="CDD" id="cd00075">
    <property type="entry name" value="HATPase"/>
    <property type="match status" value="1"/>
</dbReference>
<dbReference type="PRINTS" id="PR00344">
    <property type="entry name" value="BCTRLSENSOR"/>
</dbReference>
<dbReference type="InterPro" id="IPR005467">
    <property type="entry name" value="His_kinase_dom"/>
</dbReference>
<dbReference type="InterPro" id="IPR003661">
    <property type="entry name" value="HisK_dim/P_dom"/>
</dbReference>
<dbReference type="InterPro" id="IPR048590">
    <property type="entry name" value="CusS-like_sensor"/>
</dbReference>
<dbReference type="CDD" id="cd06225">
    <property type="entry name" value="HAMP"/>
    <property type="match status" value="1"/>
</dbReference>
<dbReference type="PROSITE" id="PS50109">
    <property type="entry name" value="HIS_KIN"/>
    <property type="match status" value="1"/>
</dbReference>
<dbReference type="SMART" id="SM00304">
    <property type="entry name" value="HAMP"/>
    <property type="match status" value="1"/>
</dbReference>
<keyword evidence="8 14" id="KW-0547">Nucleotide-binding</keyword>
<dbReference type="InterPro" id="IPR036097">
    <property type="entry name" value="HisK_dim/P_sf"/>
</dbReference>
<dbReference type="CDD" id="cd00082">
    <property type="entry name" value="HisKA"/>
    <property type="match status" value="1"/>
</dbReference>
<dbReference type="Gene3D" id="3.30.565.10">
    <property type="entry name" value="Histidine kinase-like ATPase, C-terminal domain"/>
    <property type="match status" value="1"/>
</dbReference>
<dbReference type="GO" id="GO:0005524">
    <property type="term" value="F:ATP binding"/>
    <property type="evidence" value="ECO:0007669"/>
    <property type="project" value="UniProtKB-KW"/>
</dbReference>
<evidence type="ECO:0000256" key="11">
    <source>
        <dbReference type="ARBA" id="ARBA00022989"/>
    </source>
</evidence>
<dbReference type="InterPro" id="IPR036890">
    <property type="entry name" value="HATPase_C_sf"/>
</dbReference>
<dbReference type="InterPro" id="IPR050428">
    <property type="entry name" value="TCS_sensor_his_kinase"/>
</dbReference>
<evidence type="ECO:0000256" key="4">
    <source>
        <dbReference type="ARBA" id="ARBA00022519"/>
    </source>
</evidence>
<dbReference type="NCBIfam" id="TIGR01386">
    <property type="entry name" value="cztS_silS_copS"/>
    <property type="match status" value="1"/>
</dbReference>
<evidence type="ECO:0000256" key="5">
    <source>
        <dbReference type="ARBA" id="ARBA00022553"/>
    </source>
</evidence>
<dbReference type="SMART" id="SM00388">
    <property type="entry name" value="HisKA"/>
    <property type="match status" value="1"/>
</dbReference>
<feature type="domain" description="Histidine kinase" evidence="15">
    <location>
        <begin position="253"/>
        <end position="471"/>
    </location>
</feature>
<protein>
    <recommendedName>
        <fullName evidence="14">Sensor protein</fullName>
        <ecNumber evidence="14">2.7.13.3</ecNumber>
    </recommendedName>
</protein>
<dbReference type="PROSITE" id="PS50885">
    <property type="entry name" value="HAMP"/>
    <property type="match status" value="1"/>
</dbReference>
<keyword evidence="4 14" id="KW-0997">Cell inner membrane</keyword>
<dbReference type="InterPro" id="IPR003660">
    <property type="entry name" value="HAMP_dom"/>
</dbReference>
<dbReference type="EC" id="2.7.13.3" evidence="14"/>
<dbReference type="EMBL" id="JAPKNB010000007">
    <property type="protein sequence ID" value="MCX5565824.1"/>
    <property type="molecule type" value="Genomic_DNA"/>
</dbReference>
<reference evidence="17" key="1">
    <citation type="submission" date="2022-11" db="EMBL/GenBank/DDBJ databases">
        <title>Biodiversity and phylogenetic relationships of bacteria.</title>
        <authorList>
            <person name="Machado R.A.R."/>
            <person name="Bhat A."/>
            <person name="Loulou A."/>
            <person name="Kallel S."/>
        </authorList>
    </citation>
    <scope>NUCLEOTIDE SEQUENCE</scope>
    <source>
        <strain evidence="17">DSM 16503</strain>
    </source>
</reference>
<proteinExistence type="predicted"/>
<organism evidence="17 18">
    <name type="scientific">Alcaligenes phenolicus</name>
    <dbReference type="NCBI Taxonomy" id="232846"/>
    <lineage>
        <taxon>Bacteria</taxon>
        <taxon>Pseudomonadati</taxon>
        <taxon>Pseudomonadota</taxon>
        <taxon>Betaproteobacteria</taxon>
        <taxon>Burkholderiales</taxon>
        <taxon>Alcaligenaceae</taxon>
        <taxon>Alcaligenes</taxon>
    </lineage>
</organism>
<feature type="domain" description="HAMP" evidence="16">
    <location>
        <begin position="192"/>
        <end position="245"/>
    </location>
</feature>
<evidence type="ECO:0000256" key="2">
    <source>
        <dbReference type="ARBA" id="ARBA00004429"/>
    </source>
</evidence>
<dbReference type="FunFam" id="1.10.287.130:FF:000001">
    <property type="entry name" value="Two-component sensor histidine kinase"/>
    <property type="match status" value="1"/>
</dbReference>
<evidence type="ECO:0000256" key="1">
    <source>
        <dbReference type="ARBA" id="ARBA00000085"/>
    </source>
</evidence>
<evidence type="ECO:0000259" key="16">
    <source>
        <dbReference type="PROSITE" id="PS50885"/>
    </source>
</evidence>
<sequence>MKRPPISLALRLTVSIGAVITVVLLAFGWMIERSINNHFIQQDVDELNAVLQTLKHTIATLPEDYDPEALQATFANAISGHHNAQYRISTPAGSAIYSTPGANLERFAKLSRPVDKIDIDTVGTWEGHNETYRGAVVKMTPDSRSGTENITITIATGINFHLRYLESFRNYLRLITVAASLIAIVFTWLAVHQGHAPIRRISREIGRIKSDQLHIRLAPDTVPAELVELAKSFNQMLDRLEDVFRRLSDFSGDIAHELRTPITNIKTQTEVALSQARSVEQYREILYSNLEEYDRMAKMVGDMLFLAQADNKLLKPELVAIDLEAEIRILFDYFGAWAEEREVALDLSGEPVNMLGDRLMIRRVLSNLLSNAIRHTPSGETVSALIKQTGTPPADIVKIRIKNPGPAIPGEHLPRIFERFYRPDSSRQRSGEGAGLGLAIAKSITEAHGGSITVTSNEEATTFEISFPISIAVVVPPRCSGP</sequence>
<dbReference type="InterPro" id="IPR004358">
    <property type="entry name" value="Sig_transdc_His_kin-like_C"/>
</dbReference>
<keyword evidence="11 14" id="KW-1133">Transmembrane helix</keyword>
<dbReference type="GO" id="GO:0000155">
    <property type="term" value="F:phosphorelay sensor kinase activity"/>
    <property type="evidence" value="ECO:0007669"/>
    <property type="project" value="InterPro"/>
</dbReference>
<keyword evidence="10 14" id="KW-0067">ATP-binding</keyword>
<keyword evidence="7 14" id="KW-0812">Transmembrane</keyword>
<dbReference type="Pfam" id="PF00672">
    <property type="entry name" value="HAMP"/>
    <property type="match status" value="1"/>
</dbReference>
<feature type="transmembrane region" description="Helical" evidence="14">
    <location>
        <begin position="171"/>
        <end position="191"/>
    </location>
</feature>
<evidence type="ECO:0000256" key="13">
    <source>
        <dbReference type="ARBA" id="ARBA00023136"/>
    </source>
</evidence>
<dbReference type="GO" id="GO:0005886">
    <property type="term" value="C:plasma membrane"/>
    <property type="evidence" value="ECO:0007669"/>
    <property type="project" value="UniProtKB-SubCell"/>
</dbReference>
<keyword evidence="5" id="KW-0597">Phosphoprotein</keyword>
<keyword evidence="13 14" id="KW-0472">Membrane</keyword>
<evidence type="ECO:0000256" key="8">
    <source>
        <dbReference type="ARBA" id="ARBA00022741"/>
    </source>
</evidence>
<evidence type="ECO:0000256" key="3">
    <source>
        <dbReference type="ARBA" id="ARBA00022475"/>
    </source>
</evidence>
<evidence type="ECO:0000313" key="17">
    <source>
        <dbReference type="EMBL" id="MCX5565824.1"/>
    </source>
</evidence>
<dbReference type="PANTHER" id="PTHR45436:SF15">
    <property type="entry name" value="SENSOR HISTIDINE KINASE CUSS"/>
    <property type="match status" value="1"/>
</dbReference>
<evidence type="ECO:0000256" key="14">
    <source>
        <dbReference type="RuleBase" id="RU364088"/>
    </source>
</evidence>
<evidence type="ECO:0000256" key="9">
    <source>
        <dbReference type="ARBA" id="ARBA00022777"/>
    </source>
</evidence>
<dbReference type="SUPFAM" id="SSF47384">
    <property type="entry name" value="Homodimeric domain of signal transducing histidine kinase"/>
    <property type="match status" value="1"/>
</dbReference>
<dbReference type="NCBIfam" id="NF007345">
    <property type="entry name" value="PRK09835.1"/>
    <property type="match status" value="1"/>
</dbReference>
<evidence type="ECO:0000256" key="6">
    <source>
        <dbReference type="ARBA" id="ARBA00022679"/>
    </source>
</evidence>
<dbReference type="InterPro" id="IPR006290">
    <property type="entry name" value="CztS_silS_copS"/>
</dbReference>
<keyword evidence="3 14" id="KW-1003">Cell membrane</keyword>
<dbReference type="Pfam" id="PF02518">
    <property type="entry name" value="HATPase_c"/>
    <property type="match status" value="1"/>
</dbReference>